<dbReference type="Gene3D" id="1.20.5.1940">
    <property type="match status" value="1"/>
</dbReference>
<dbReference type="PIRSF" id="PIRSF036956">
    <property type="entry name" value="Hrs_Vps27"/>
    <property type="match status" value="1"/>
</dbReference>
<dbReference type="InterPro" id="IPR002014">
    <property type="entry name" value="VHS_dom"/>
</dbReference>
<evidence type="ECO:0000259" key="12">
    <source>
        <dbReference type="PROSITE" id="PS50179"/>
    </source>
</evidence>
<dbReference type="Gene3D" id="3.30.40.10">
    <property type="entry name" value="Zinc/RING finger domain, C3HC4 (zinc finger)"/>
    <property type="match status" value="1"/>
</dbReference>
<dbReference type="CDD" id="cd03569">
    <property type="entry name" value="VHS_Hrs"/>
    <property type="match status" value="1"/>
</dbReference>
<feature type="compositionally biased region" description="Polar residues" evidence="10">
    <location>
        <begin position="732"/>
        <end position="747"/>
    </location>
</feature>
<accession>A0ABM1A5Q7</accession>
<feature type="compositionally biased region" description="Polar residues" evidence="10">
    <location>
        <begin position="247"/>
        <end position="258"/>
    </location>
</feature>
<gene>
    <name evidence="14" type="primary">LOC101864241</name>
</gene>
<feature type="region of interest" description="Disordered" evidence="10">
    <location>
        <begin position="244"/>
        <end position="316"/>
    </location>
</feature>
<evidence type="ECO:0000256" key="1">
    <source>
        <dbReference type="ARBA" id="ARBA00004496"/>
    </source>
</evidence>
<evidence type="ECO:0000256" key="3">
    <source>
        <dbReference type="ARBA" id="ARBA00022490"/>
    </source>
</evidence>
<dbReference type="Pfam" id="PF12210">
    <property type="entry name" value="Hrs_helical"/>
    <property type="match status" value="1"/>
</dbReference>
<keyword evidence="14" id="KW-0808">Transferase</keyword>
<dbReference type="Pfam" id="PF00790">
    <property type="entry name" value="VHS"/>
    <property type="match status" value="1"/>
</dbReference>
<feature type="compositionally biased region" description="Polar residues" evidence="10">
    <location>
        <begin position="344"/>
        <end position="361"/>
    </location>
</feature>
<reference evidence="14" key="1">
    <citation type="submission" date="2025-08" db="UniProtKB">
        <authorList>
            <consortium name="RefSeq"/>
        </authorList>
    </citation>
    <scope>IDENTIFICATION</scope>
</reference>
<dbReference type="InterPro" id="IPR008942">
    <property type="entry name" value="ENTH_VHS"/>
</dbReference>
<evidence type="ECO:0000313" key="13">
    <source>
        <dbReference type="Proteomes" id="UP000694888"/>
    </source>
</evidence>
<comment type="subcellular location">
    <subcellularLocation>
        <location evidence="1">Cytoplasm</location>
    </subcellularLocation>
</comment>
<dbReference type="Proteomes" id="UP000694888">
    <property type="component" value="Unplaced"/>
</dbReference>
<dbReference type="InterPro" id="IPR013083">
    <property type="entry name" value="Znf_RING/FYVE/PHD"/>
</dbReference>
<keyword evidence="5" id="KW-0479">Metal-binding</keyword>
<evidence type="ECO:0000256" key="8">
    <source>
        <dbReference type="PROSITE-ProRule" id="PRU00091"/>
    </source>
</evidence>
<dbReference type="InterPro" id="IPR000306">
    <property type="entry name" value="Znf_FYVE"/>
</dbReference>
<dbReference type="PROSITE" id="PS50179">
    <property type="entry name" value="VHS"/>
    <property type="match status" value="1"/>
</dbReference>
<feature type="region of interest" description="Disordered" evidence="10">
    <location>
        <begin position="344"/>
        <end position="376"/>
    </location>
</feature>
<dbReference type="PANTHER" id="PTHR46275:SF1">
    <property type="entry name" value="HEPATOCYTE GROWTH FACTOR-REGULATED TYROSINE KINASE SUBSTRATE"/>
    <property type="match status" value="1"/>
</dbReference>
<evidence type="ECO:0000256" key="10">
    <source>
        <dbReference type="SAM" id="MobiDB-lite"/>
    </source>
</evidence>
<dbReference type="SUPFAM" id="SSF48464">
    <property type="entry name" value="ENTH/VHS domain"/>
    <property type="match status" value="1"/>
</dbReference>
<feature type="compositionally biased region" description="Basic and acidic residues" evidence="10">
    <location>
        <begin position="281"/>
        <end position="295"/>
    </location>
</feature>
<evidence type="ECO:0000256" key="6">
    <source>
        <dbReference type="ARBA" id="ARBA00022771"/>
    </source>
</evidence>
<keyword evidence="6 8" id="KW-0863">Zinc-finger</keyword>
<dbReference type="SUPFAM" id="SSF57903">
    <property type="entry name" value="FYVE/PHD zinc finger"/>
    <property type="match status" value="1"/>
</dbReference>
<dbReference type="SMART" id="SM00064">
    <property type="entry name" value="FYVE"/>
    <property type="match status" value="1"/>
</dbReference>
<dbReference type="InterPro" id="IPR011011">
    <property type="entry name" value="Znf_FYVE_PHD"/>
</dbReference>
<dbReference type="GeneID" id="101864241"/>
<keyword evidence="4" id="KW-0597">Phosphoprotein</keyword>
<dbReference type="PROSITE" id="PS50330">
    <property type="entry name" value="UIM"/>
    <property type="match status" value="1"/>
</dbReference>
<feature type="compositionally biased region" description="Low complexity" evidence="10">
    <location>
        <begin position="756"/>
        <end position="772"/>
    </location>
</feature>
<keyword evidence="14" id="KW-0418">Kinase</keyword>
<feature type="coiled-coil region" evidence="9">
    <location>
        <begin position="462"/>
        <end position="548"/>
    </location>
</feature>
<evidence type="ECO:0000256" key="5">
    <source>
        <dbReference type="ARBA" id="ARBA00022723"/>
    </source>
</evidence>
<dbReference type="GO" id="GO:0016301">
    <property type="term" value="F:kinase activity"/>
    <property type="evidence" value="ECO:0007669"/>
    <property type="project" value="UniProtKB-KW"/>
</dbReference>
<evidence type="ECO:0000256" key="9">
    <source>
        <dbReference type="SAM" id="Coils"/>
    </source>
</evidence>
<keyword evidence="9" id="KW-0175">Coiled coil</keyword>
<dbReference type="CDD" id="cd22249">
    <property type="entry name" value="UDM1_RNF168_RNF169-like"/>
    <property type="match status" value="1"/>
</dbReference>
<name>A0ABM1A5Q7_APLCA</name>
<evidence type="ECO:0000256" key="4">
    <source>
        <dbReference type="ARBA" id="ARBA00022553"/>
    </source>
</evidence>
<dbReference type="SMART" id="SM00726">
    <property type="entry name" value="UIM"/>
    <property type="match status" value="2"/>
</dbReference>
<dbReference type="RefSeq" id="XP_012941340.1">
    <property type="nucleotide sequence ID" value="XM_013085886.2"/>
</dbReference>
<dbReference type="InterPro" id="IPR017073">
    <property type="entry name" value="HGS/VPS27"/>
</dbReference>
<dbReference type="SMART" id="SM00288">
    <property type="entry name" value="VHS"/>
    <property type="match status" value="1"/>
</dbReference>
<dbReference type="InterPro" id="IPR003903">
    <property type="entry name" value="UIM_dom"/>
</dbReference>
<proteinExistence type="predicted"/>
<keyword evidence="3" id="KW-0963">Cytoplasm</keyword>
<feature type="compositionally biased region" description="Low complexity" evidence="10">
    <location>
        <begin position="782"/>
        <end position="798"/>
    </location>
</feature>
<dbReference type="InterPro" id="IPR024641">
    <property type="entry name" value="HRS_helical"/>
</dbReference>
<organism evidence="13 14">
    <name type="scientific">Aplysia californica</name>
    <name type="common">California sea hare</name>
    <dbReference type="NCBI Taxonomy" id="6500"/>
    <lineage>
        <taxon>Eukaryota</taxon>
        <taxon>Metazoa</taxon>
        <taxon>Spiralia</taxon>
        <taxon>Lophotrochozoa</taxon>
        <taxon>Mollusca</taxon>
        <taxon>Gastropoda</taxon>
        <taxon>Heterobranchia</taxon>
        <taxon>Euthyneura</taxon>
        <taxon>Tectipleura</taxon>
        <taxon>Aplysiida</taxon>
        <taxon>Aplysioidea</taxon>
        <taxon>Aplysiidae</taxon>
        <taxon>Aplysia</taxon>
    </lineage>
</organism>
<dbReference type="InterPro" id="IPR017455">
    <property type="entry name" value="Znf_FYVE-rel"/>
</dbReference>
<feature type="region of interest" description="Disordered" evidence="10">
    <location>
        <begin position="705"/>
        <end position="824"/>
    </location>
</feature>
<evidence type="ECO:0000256" key="7">
    <source>
        <dbReference type="ARBA" id="ARBA00022833"/>
    </source>
</evidence>
<evidence type="ECO:0000259" key="11">
    <source>
        <dbReference type="PROSITE" id="PS50178"/>
    </source>
</evidence>
<evidence type="ECO:0000313" key="14">
    <source>
        <dbReference type="RefSeq" id="XP_012941340.1"/>
    </source>
</evidence>
<evidence type="ECO:0000256" key="2">
    <source>
        <dbReference type="ARBA" id="ARBA00015450"/>
    </source>
</evidence>
<dbReference type="CDD" id="cd15720">
    <property type="entry name" value="FYVE_Hrs"/>
    <property type="match status" value="1"/>
</dbReference>
<protein>
    <recommendedName>
        <fullName evidence="2">Hepatocyte growth factor-regulated tyrosine kinase substrate</fullName>
    </recommendedName>
</protein>
<dbReference type="CDD" id="cd21387">
    <property type="entry name" value="GAT_Hrs"/>
    <property type="match status" value="1"/>
</dbReference>
<keyword evidence="7" id="KW-0862">Zinc</keyword>
<feature type="domain" description="VHS" evidence="12">
    <location>
        <begin position="16"/>
        <end position="149"/>
    </location>
</feature>
<dbReference type="Gene3D" id="1.25.40.90">
    <property type="match status" value="1"/>
</dbReference>
<dbReference type="PROSITE" id="PS50178">
    <property type="entry name" value="ZF_FYVE"/>
    <property type="match status" value="1"/>
</dbReference>
<dbReference type="Pfam" id="PF01363">
    <property type="entry name" value="FYVE"/>
    <property type="match status" value="1"/>
</dbReference>
<dbReference type="PANTHER" id="PTHR46275">
    <property type="entry name" value="HEPATOCYTE GROWTH FACTOR-REGULATED TYROSINE KINASE SUBSTRATE"/>
    <property type="match status" value="1"/>
</dbReference>
<keyword evidence="13" id="KW-1185">Reference proteome</keyword>
<feature type="compositionally biased region" description="Gly residues" evidence="10">
    <location>
        <begin position="712"/>
        <end position="729"/>
    </location>
</feature>
<feature type="domain" description="FYVE-type" evidence="11">
    <location>
        <begin position="166"/>
        <end position="226"/>
    </location>
</feature>
<sequence length="824" mass="91530">MFSSSSSNFNRNLEKATSQLLLEPDWDSVLQIVDCIRQGDVQPKFAVQSIRKKISVENPHVAQFALLVVEACVKNCGSTFHNEVATKEFMEFLKDQVKKVSTDPVRGDPVKEKILELVQTWSNAFRNEPKYKAVEDTFHLLKMEGHKFPALKEADAMFDAERAPQWKEGETCTRCRVKFGVVQRQHHCRNCGEVFCGKCSSKTTTIPKLGFEREVRVCDSCYDKINKAAASGKKEDDLPAEYLASPLSKQSQVTTTMAPPSKSEQEQQEEEELQLALALSKSEHETKEKERERLRSNYGVYGGGNNNRAPSPAKVTPAPAPITAIDTSDMDPELARYLNRHYWQQKSDEQQQQPMVSTTVPSAPAPNSEPRVSTSAGHVNEAPQVVSSHLYQNGDTDNEQEQFLSALQGSLEIFVNRMRSNSQRGRPIANDSAVQSLFAVISEMHPQLMTHIQEREDTRSYYEGLQDKLTQLRDAREALDSLREEHREKRRREAEELERQRQIQMMQKLEVMRQKKHEYLEMQRQLALQRLQEQEREMHARMEQQKHLTHIRQMQAFGYAQGYPQQMMGQPGVPPQGMGPPPGMPAHSYVPGGGGSAEGSPVHRMTPGPDGYGGMQVMNQGAGMVMPPQSGMYNMGAQPPMGNQYAPPASLPAGGYQPDAQGMVAPQGYSAQDQGAVSLPPQHAMTGPMTTAPPNNMGVYGTLPSQMSTAGMPGGHPPMGGIDSQGGFGSMPAQSSDFQSFNMQGLSTALPPHQGPQPMYNNQPMQQPPQQYANTAPPPGQPQQFQQQPQQFVGQYQQSGAAPGQPSQLHQAEQKEAQLISFDD</sequence>